<gene>
    <name evidence="15 16" type="primary">LOC114247162</name>
</gene>
<evidence type="ECO:0000256" key="3">
    <source>
        <dbReference type="ARBA" id="ARBA00008307"/>
    </source>
</evidence>
<keyword evidence="5" id="KW-0548">Nucleotidyltransferase</keyword>
<reference evidence="15 16" key="1">
    <citation type="submission" date="2025-04" db="UniProtKB">
        <authorList>
            <consortium name="RefSeq"/>
        </authorList>
    </citation>
    <scope>IDENTIFICATION</scope>
    <source>
        <tissue evidence="15 16">Silk gland</tissue>
    </source>
</reference>
<dbReference type="GO" id="GO:0005524">
    <property type="term" value="F:ATP binding"/>
    <property type="evidence" value="ECO:0007669"/>
    <property type="project" value="UniProtKB-KW"/>
</dbReference>
<dbReference type="GO" id="GO:0046872">
    <property type="term" value="F:metal ion binding"/>
    <property type="evidence" value="ECO:0007669"/>
    <property type="project" value="UniProtKB-KW"/>
</dbReference>
<evidence type="ECO:0000259" key="12">
    <source>
        <dbReference type="Pfam" id="PF03281"/>
    </source>
</evidence>
<evidence type="ECO:0000256" key="10">
    <source>
        <dbReference type="ARBA" id="ARBA00023134"/>
    </source>
</evidence>
<evidence type="ECO:0000256" key="9">
    <source>
        <dbReference type="ARBA" id="ARBA00022842"/>
    </source>
</evidence>
<comment type="cofactor">
    <cofactor evidence="1">
        <name>Mn(2+)</name>
        <dbReference type="ChEBI" id="CHEBI:29035"/>
    </cofactor>
</comment>
<dbReference type="PANTHER" id="PTHR10656:SF42">
    <property type="entry name" value="CYCLIC GMP-AMP SYNTHASE-LIKE PROTEIN-RELATED"/>
    <property type="match status" value="1"/>
</dbReference>
<dbReference type="SMART" id="SM01265">
    <property type="entry name" value="Mab-21"/>
    <property type="match status" value="1"/>
</dbReference>
<dbReference type="Pfam" id="PF03281">
    <property type="entry name" value="Mab-21"/>
    <property type="match status" value="1"/>
</dbReference>
<organism evidence="14 15">
    <name type="scientific">Bombyx mandarina</name>
    <name type="common">Wild silk moth</name>
    <name type="synonym">Wild silkworm</name>
    <dbReference type="NCBI Taxonomy" id="7092"/>
    <lineage>
        <taxon>Eukaryota</taxon>
        <taxon>Metazoa</taxon>
        <taxon>Ecdysozoa</taxon>
        <taxon>Arthropoda</taxon>
        <taxon>Hexapoda</taxon>
        <taxon>Insecta</taxon>
        <taxon>Pterygota</taxon>
        <taxon>Neoptera</taxon>
        <taxon>Endopterygota</taxon>
        <taxon>Lepidoptera</taxon>
        <taxon>Glossata</taxon>
        <taxon>Ditrysia</taxon>
        <taxon>Bombycoidea</taxon>
        <taxon>Bombycidae</taxon>
        <taxon>Bombycinae</taxon>
        <taxon>Bombyx</taxon>
    </lineage>
</organism>
<dbReference type="Gene3D" id="3.30.460.90">
    <property type="match status" value="1"/>
</dbReference>
<dbReference type="Pfam" id="PF20266">
    <property type="entry name" value="Mab-21_C"/>
    <property type="match status" value="1"/>
</dbReference>
<evidence type="ECO:0000259" key="13">
    <source>
        <dbReference type="Pfam" id="PF20266"/>
    </source>
</evidence>
<comment type="cofactor">
    <cofactor evidence="2">
        <name>Mg(2+)</name>
        <dbReference type="ChEBI" id="CHEBI:18420"/>
    </cofactor>
</comment>
<proteinExistence type="inferred from homology"/>
<keyword evidence="8" id="KW-0067">ATP-binding</keyword>
<evidence type="ECO:0000256" key="1">
    <source>
        <dbReference type="ARBA" id="ARBA00001936"/>
    </source>
</evidence>
<sequence>MKKDERKSLEKCFQDINRTYVRIRKENKIMNNQILFKALNQLINTMKSKNGLFRNMKPKLEFLGSYFDGVRVKHPSEYDINLILTIPINYCKVSLEAAESQNGYTFVIMPSEFRRLSKTPQTTMKGFINTILWCDKNHRLSVKRFRSWIQSVIDIALGHLHDVNEYGFQENRNAFQIQHRLSGPANTLTLKNNDHVIDIDLVPSLSFMLPKIPNNSKIDLDKISATKINQYFVVPKPSNDDYSWRLAFPFQERFYIYNKYNLKSTLKIIKLLRDTQNLKTLSSYYIKTVFLWESFRTDENFWKSNALEFLVLHMLKRLNECLFTGKIANFWCKEHNLLENIKKETCKTWFNKLSIVINNIDRNKFVNPEIVYIYFTKENKNKQKCIQ</sequence>
<evidence type="ECO:0000256" key="2">
    <source>
        <dbReference type="ARBA" id="ARBA00001946"/>
    </source>
</evidence>
<keyword evidence="6" id="KW-0479">Metal-binding</keyword>
<dbReference type="KEGG" id="bman:114247162"/>
<dbReference type="RefSeq" id="XP_028035835.1">
    <property type="nucleotide sequence ID" value="XM_028180034.1"/>
</dbReference>
<evidence type="ECO:0000256" key="7">
    <source>
        <dbReference type="ARBA" id="ARBA00022741"/>
    </source>
</evidence>
<dbReference type="InterPro" id="IPR046906">
    <property type="entry name" value="Mab-21_HhH/H2TH-like"/>
</dbReference>
<evidence type="ECO:0000256" key="5">
    <source>
        <dbReference type="ARBA" id="ARBA00022695"/>
    </source>
</evidence>
<dbReference type="PANTHER" id="PTHR10656">
    <property type="entry name" value="CELL FATE DETERMINING PROTEIN MAB21-RELATED"/>
    <property type="match status" value="1"/>
</dbReference>
<feature type="domain" description="Mab-21-like nucleotidyltransferase" evidence="12">
    <location>
        <begin position="66"/>
        <end position="253"/>
    </location>
</feature>
<protein>
    <submittedName>
        <fullName evidence="15 16">Uncharacterized protein LOC114247162</fullName>
    </submittedName>
</protein>
<evidence type="ECO:0000313" key="14">
    <source>
        <dbReference type="Proteomes" id="UP000504629"/>
    </source>
</evidence>
<name>A0A6J2K6D1_BOMMA</name>
<keyword evidence="14" id="KW-1185">Reference proteome</keyword>
<dbReference type="SMR" id="A0A6J2K6D1"/>
<evidence type="ECO:0000256" key="6">
    <source>
        <dbReference type="ARBA" id="ARBA00022723"/>
    </source>
</evidence>
<dbReference type="GeneID" id="114247162"/>
<evidence type="ECO:0000256" key="8">
    <source>
        <dbReference type="ARBA" id="ARBA00022840"/>
    </source>
</evidence>
<dbReference type="GO" id="GO:0016779">
    <property type="term" value="F:nucleotidyltransferase activity"/>
    <property type="evidence" value="ECO:0007669"/>
    <property type="project" value="UniProtKB-KW"/>
</dbReference>
<keyword evidence="9" id="KW-0460">Magnesium</keyword>
<dbReference type="OrthoDB" id="1877767at2759"/>
<evidence type="ECO:0000256" key="11">
    <source>
        <dbReference type="ARBA" id="ARBA00023211"/>
    </source>
</evidence>
<evidence type="ECO:0000313" key="16">
    <source>
        <dbReference type="RefSeq" id="XP_028035835.1"/>
    </source>
</evidence>
<accession>A0A6J2K6D1</accession>
<keyword evidence="7" id="KW-0547">Nucleotide-binding</keyword>
<dbReference type="RefSeq" id="XP_028035834.1">
    <property type="nucleotide sequence ID" value="XM_028180033.1"/>
</dbReference>
<feature type="domain" description="Mab-21-like HhH/H2TH-like" evidence="13">
    <location>
        <begin position="262"/>
        <end position="353"/>
    </location>
</feature>
<dbReference type="GO" id="GO:0005525">
    <property type="term" value="F:GTP binding"/>
    <property type="evidence" value="ECO:0007669"/>
    <property type="project" value="UniProtKB-KW"/>
</dbReference>
<keyword evidence="10" id="KW-0342">GTP-binding</keyword>
<dbReference type="AlphaFoldDB" id="A0A6J2K6D1"/>
<dbReference type="InterPro" id="IPR024810">
    <property type="entry name" value="MAB21L/cGLR"/>
</dbReference>
<evidence type="ECO:0000256" key="4">
    <source>
        <dbReference type="ARBA" id="ARBA00022679"/>
    </source>
</evidence>
<evidence type="ECO:0000313" key="15">
    <source>
        <dbReference type="RefSeq" id="XP_028035834.1"/>
    </source>
</evidence>
<dbReference type="Proteomes" id="UP000504629">
    <property type="component" value="Unplaced"/>
</dbReference>
<keyword evidence="4" id="KW-0808">Transferase</keyword>
<comment type="similarity">
    <text evidence="3">Belongs to the mab-21 family.</text>
</comment>
<dbReference type="Gene3D" id="1.10.1410.40">
    <property type="match status" value="1"/>
</dbReference>
<dbReference type="InterPro" id="IPR046903">
    <property type="entry name" value="Mab-21-like_nuc_Trfase"/>
</dbReference>
<keyword evidence="11" id="KW-0464">Manganese</keyword>